<comment type="caution">
    <text evidence="5">The sequence shown here is derived from an EMBL/GenBank/DDBJ whole genome shotgun (WGS) entry which is preliminary data.</text>
</comment>
<evidence type="ECO:0000256" key="2">
    <source>
        <dbReference type="ARBA" id="ARBA00023315"/>
    </source>
</evidence>
<dbReference type="PANTHER" id="PTHR42919:SF8">
    <property type="entry name" value="N-ALPHA-ACETYLTRANSFERASE 50"/>
    <property type="match status" value="1"/>
</dbReference>
<dbReference type="PANTHER" id="PTHR42919">
    <property type="entry name" value="N-ALPHA-ACETYLTRANSFERASE"/>
    <property type="match status" value="1"/>
</dbReference>
<reference evidence="5 7" key="1">
    <citation type="submission" date="2017-05" db="EMBL/GenBank/DDBJ databases">
        <title>The Genome Sequence of Enterococcus mundtii 6B1_DIV0119.</title>
        <authorList>
            <consortium name="The Broad Institute Genomics Platform"/>
            <consortium name="The Broad Institute Genomic Center for Infectious Diseases"/>
            <person name="Earl A."/>
            <person name="Manson A."/>
            <person name="Schwartman J."/>
            <person name="Gilmore M."/>
            <person name="Abouelleil A."/>
            <person name="Cao P."/>
            <person name="Chapman S."/>
            <person name="Cusick C."/>
            <person name="Shea T."/>
            <person name="Young S."/>
            <person name="Neafsey D."/>
            <person name="Nusbaum C."/>
            <person name="Birren B."/>
        </authorList>
    </citation>
    <scope>NUCLEOTIDE SEQUENCE [LARGE SCALE GENOMIC DNA]</scope>
    <source>
        <strain evidence="5 7">6B1_DIV0119</strain>
    </source>
</reference>
<dbReference type="EMBL" id="BJWA01000009">
    <property type="protein sequence ID" value="GEL80384.1"/>
    <property type="molecule type" value="Genomic_DNA"/>
</dbReference>
<evidence type="ECO:0000259" key="3">
    <source>
        <dbReference type="PROSITE" id="PS51186"/>
    </source>
</evidence>
<keyword evidence="2" id="KW-0012">Acyltransferase</keyword>
<gene>
    <name evidence="5" type="ORF">A5802_001652</name>
    <name evidence="6" type="ORF">CUS89_08005</name>
    <name evidence="4" type="ORF">EMU01_15280</name>
</gene>
<keyword evidence="1 6" id="KW-0808">Transferase</keyword>
<dbReference type="Pfam" id="PF00583">
    <property type="entry name" value="Acetyltransf_1"/>
    <property type="match status" value="1"/>
</dbReference>
<dbReference type="EMBL" id="NGMS01000001">
    <property type="protein sequence ID" value="OTP27916.1"/>
    <property type="molecule type" value="Genomic_DNA"/>
</dbReference>
<dbReference type="InterPro" id="IPR051556">
    <property type="entry name" value="N-term/lysine_N-AcTrnsfr"/>
</dbReference>
<dbReference type="SUPFAM" id="SSF55729">
    <property type="entry name" value="Acyl-CoA N-acyltransferases (Nat)"/>
    <property type="match status" value="1"/>
</dbReference>
<dbReference type="Proteomes" id="UP000237934">
    <property type="component" value="Unassembled WGS sequence"/>
</dbReference>
<evidence type="ECO:0000313" key="9">
    <source>
        <dbReference type="Proteomes" id="UP000321175"/>
    </source>
</evidence>
<name>A0A1L8UXW6_ENTMU</name>
<protein>
    <submittedName>
        <fullName evidence="4">N-acetyltransferase</fullName>
    </submittedName>
</protein>
<evidence type="ECO:0000313" key="7">
    <source>
        <dbReference type="Proteomes" id="UP000195024"/>
    </source>
</evidence>
<evidence type="ECO:0000256" key="1">
    <source>
        <dbReference type="ARBA" id="ARBA00022679"/>
    </source>
</evidence>
<dbReference type="RefSeq" id="WP_071866769.1">
    <property type="nucleotide sequence ID" value="NZ_BJWA01000009.1"/>
</dbReference>
<evidence type="ECO:0000313" key="8">
    <source>
        <dbReference type="Proteomes" id="UP000237934"/>
    </source>
</evidence>
<proteinExistence type="predicted"/>
<evidence type="ECO:0000313" key="4">
    <source>
        <dbReference type="EMBL" id="GEL80384.1"/>
    </source>
</evidence>
<keyword evidence="9" id="KW-1185">Reference proteome</keyword>
<dbReference type="AlphaFoldDB" id="A0A1L8UXW6"/>
<dbReference type="InterPro" id="IPR000182">
    <property type="entry name" value="GNAT_dom"/>
</dbReference>
<dbReference type="Gene3D" id="3.40.630.30">
    <property type="match status" value="1"/>
</dbReference>
<dbReference type="GeneID" id="60999899"/>
<reference evidence="6 8" key="2">
    <citation type="journal article" date="2018" name="Pathog. Dis.">
        <title>Whole-genome sequencing based characterization of antimicrobial resistance in Enterococcus.</title>
        <authorList>
            <person name="Tyson G."/>
        </authorList>
    </citation>
    <scope>NUCLEOTIDE SEQUENCE [LARGE SCALE GENOMIC DNA]</scope>
    <source>
        <strain evidence="6 8">CVM N55263</strain>
    </source>
</reference>
<reference evidence="4 9" key="3">
    <citation type="submission" date="2019-07" db="EMBL/GenBank/DDBJ databases">
        <title>Whole genome shotgun sequence of Enterococcus mundtii NBRC 100490.</title>
        <authorList>
            <person name="Hosoyama A."/>
            <person name="Uohara A."/>
            <person name="Ohji S."/>
            <person name="Ichikawa N."/>
        </authorList>
    </citation>
    <scope>NUCLEOTIDE SEQUENCE [LARGE SCALE GENOMIC DNA]</scope>
    <source>
        <strain evidence="4 9">NBRC 100490</strain>
    </source>
</reference>
<evidence type="ECO:0000313" key="5">
    <source>
        <dbReference type="EMBL" id="OTP27916.1"/>
    </source>
</evidence>
<dbReference type="EMBL" id="PUAP01000026">
    <property type="protein sequence ID" value="PQF23055.1"/>
    <property type="molecule type" value="Genomic_DNA"/>
</dbReference>
<evidence type="ECO:0000313" key="6">
    <source>
        <dbReference type="EMBL" id="PQF23055.1"/>
    </source>
</evidence>
<dbReference type="PROSITE" id="PS51186">
    <property type="entry name" value="GNAT"/>
    <property type="match status" value="1"/>
</dbReference>
<dbReference type="Proteomes" id="UP000321175">
    <property type="component" value="Unassembled WGS sequence"/>
</dbReference>
<dbReference type="InterPro" id="IPR016181">
    <property type="entry name" value="Acyl_CoA_acyltransferase"/>
</dbReference>
<dbReference type="Proteomes" id="UP000195024">
    <property type="component" value="Unassembled WGS sequence"/>
</dbReference>
<accession>A0A1L8UXW6</accession>
<dbReference type="GO" id="GO:0016747">
    <property type="term" value="F:acyltransferase activity, transferring groups other than amino-acyl groups"/>
    <property type="evidence" value="ECO:0007669"/>
    <property type="project" value="InterPro"/>
</dbReference>
<organism evidence="5 7">
    <name type="scientific">Enterococcus mundtii</name>
    <dbReference type="NCBI Taxonomy" id="53346"/>
    <lineage>
        <taxon>Bacteria</taxon>
        <taxon>Bacillati</taxon>
        <taxon>Bacillota</taxon>
        <taxon>Bacilli</taxon>
        <taxon>Lactobacillales</taxon>
        <taxon>Enterococcaceae</taxon>
        <taxon>Enterococcus</taxon>
    </lineage>
</organism>
<sequence length="142" mass="16194">MIEIKKSDSEETEKKIIGLLNEQYMQSFSTNEHLTTQTISISASKDEKWIGGAVASLFGNTLHLSLLGVDQSYRHEGIGSRLIEAVQQTALENQCLYMTVNTQDYQARKFYERHGFEVFASVENMPFVGTTKFYLKKQLTNE</sequence>
<dbReference type="CDD" id="cd04301">
    <property type="entry name" value="NAT_SF"/>
    <property type="match status" value="1"/>
</dbReference>
<feature type="domain" description="N-acetyltransferase" evidence="3">
    <location>
        <begin position="1"/>
        <end position="140"/>
    </location>
</feature>